<evidence type="ECO:0000256" key="1">
    <source>
        <dbReference type="ARBA" id="ARBA00022722"/>
    </source>
</evidence>
<keyword evidence="7" id="KW-0732">Signal</keyword>
<dbReference type="CDD" id="cd11010">
    <property type="entry name" value="S1-P1_nuclease"/>
    <property type="match status" value="1"/>
</dbReference>
<dbReference type="PANTHER" id="PTHR33146">
    <property type="entry name" value="ENDONUCLEASE 4"/>
    <property type="match status" value="1"/>
</dbReference>
<evidence type="ECO:0000256" key="7">
    <source>
        <dbReference type="SAM" id="SignalP"/>
    </source>
</evidence>
<keyword evidence="6" id="KW-0325">Glycoprotein</keyword>
<keyword evidence="1" id="KW-0540">Nuclease</keyword>
<dbReference type="EMBL" id="BMKL01000001">
    <property type="protein sequence ID" value="GGD87290.1"/>
    <property type="molecule type" value="Genomic_DNA"/>
</dbReference>
<keyword evidence="2" id="KW-0479">Metal-binding</keyword>
<keyword evidence="3 8" id="KW-0255">Endonuclease</keyword>
<organism evidence="8 9">
    <name type="scientific">Tsuneonella deserti</name>
    <dbReference type="NCBI Taxonomy" id="2035528"/>
    <lineage>
        <taxon>Bacteria</taxon>
        <taxon>Pseudomonadati</taxon>
        <taxon>Pseudomonadota</taxon>
        <taxon>Alphaproteobacteria</taxon>
        <taxon>Sphingomonadales</taxon>
        <taxon>Erythrobacteraceae</taxon>
        <taxon>Tsuneonella</taxon>
    </lineage>
</organism>
<keyword evidence="9" id="KW-1185">Reference proteome</keyword>
<dbReference type="PANTHER" id="PTHR33146:SF26">
    <property type="entry name" value="ENDONUCLEASE 4"/>
    <property type="match status" value="1"/>
</dbReference>
<evidence type="ECO:0000313" key="9">
    <source>
        <dbReference type="Proteomes" id="UP000619041"/>
    </source>
</evidence>
<evidence type="ECO:0000313" key="8">
    <source>
        <dbReference type="EMBL" id="GGD87290.1"/>
    </source>
</evidence>
<dbReference type="Proteomes" id="UP000619041">
    <property type="component" value="Unassembled WGS sequence"/>
</dbReference>
<proteinExistence type="predicted"/>
<dbReference type="InterPro" id="IPR008947">
    <property type="entry name" value="PLipase_C/P1_nuclease_dom_sf"/>
</dbReference>
<name>A0ABQ1RYG8_9SPHN</name>
<feature type="chain" id="PRO_5047202922" evidence="7">
    <location>
        <begin position="24"/>
        <end position="292"/>
    </location>
</feature>
<evidence type="ECO:0000256" key="2">
    <source>
        <dbReference type="ARBA" id="ARBA00022723"/>
    </source>
</evidence>
<evidence type="ECO:0000256" key="5">
    <source>
        <dbReference type="ARBA" id="ARBA00023157"/>
    </source>
</evidence>
<accession>A0ABQ1RYG8</accession>
<comment type="caution">
    <text evidence="8">The sequence shown here is derived from an EMBL/GenBank/DDBJ whole genome shotgun (WGS) entry which is preliminary data.</text>
</comment>
<sequence>MMARLVSALLALAALLQPSLAQAWGWYGHQTTARIALANVRPETRAAIARLLAHDRELGTPQCRIRDLADAATWPDCLRGEGWRWGYTFSWHYQTEPVGEPYDPRKNCGGGNCVLAQIERNQRILADESLPANVRLEALAFMVHFAGDIHMPLHSGDNDDKGGNAVEAIYGIAPGLNLHSVWDSALAERAISGATPPLVRRYTPHERAALGGGVPADWGRESWELARTFVYANALGRELAPGEKSPEEATLSQEAIVAAIPVAERRIAQAGVRIASLLDTAFAAGPLPGTAR</sequence>
<dbReference type="InterPro" id="IPR003154">
    <property type="entry name" value="S1/P1nuclease"/>
</dbReference>
<evidence type="ECO:0000256" key="4">
    <source>
        <dbReference type="ARBA" id="ARBA00022801"/>
    </source>
</evidence>
<evidence type="ECO:0000256" key="6">
    <source>
        <dbReference type="ARBA" id="ARBA00023180"/>
    </source>
</evidence>
<dbReference type="Pfam" id="PF02265">
    <property type="entry name" value="S1-P1_nuclease"/>
    <property type="match status" value="1"/>
</dbReference>
<dbReference type="GO" id="GO:0004519">
    <property type="term" value="F:endonuclease activity"/>
    <property type="evidence" value="ECO:0007669"/>
    <property type="project" value="UniProtKB-KW"/>
</dbReference>
<gene>
    <name evidence="8" type="ORF">GCM10011515_03500</name>
</gene>
<protein>
    <submittedName>
        <fullName evidence="8">Endonuclease</fullName>
    </submittedName>
</protein>
<keyword evidence="4" id="KW-0378">Hydrolase</keyword>
<keyword evidence="5" id="KW-1015">Disulfide bond</keyword>
<dbReference type="SUPFAM" id="SSF48537">
    <property type="entry name" value="Phospholipase C/P1 nuclease"/>
    <property type="match status" value="1"/>
</dbReference>
<dbReference type="Gene3D" id="1.10.575.10">
    <property type="entry name" value="P1 Nuclease"/>
    <property type="match status" value="1"/>
</dbReference>
<reference evidence="9" key="1">
    <citation type="journal article" date="2019" name="Int. J. Syst. Evol. Microbiol.">
        <title>The Global Catalogue of Microorganisms (GCM) 10K type strain sequencing project: providing services to taxonomists for standard genome sequencing and annotation.</title>
        <authorList>
            <consortium name="The Broad Institute Genomics Platform"/>
            <consortium name="The Broad Institute Genome Sequencing Center for Infectious Disease"/>
            <person name="Wu L."/>
            <person name="Ma J."/>
        </authorList>
    </citation>
    <scope>NUCLEOTIDE SEQUENCE [LARGE SCALE GENOMIC DNA]</scope>
    <source>
        <strain evidence="9">CGMCC 1.15959</strain>
    </source>
</reference>
<feature type="signal peptide" evidence="7">
    <location>
        <begin position="1"/>
        <end position="23"/>
    </location>
</feature>
<evidence type="ECO:0000256" key="3">
    <source>
        <dbReference type="ARBA" id="ARBA00022759"/>
    </source>
</evidence>